<organism evidence="2 3">
    <name type="scientific">Trichoderma aggressivum f. europaeum</name>
    <dbReference type="NCBI Taxonomy" id="173218"/>
    <lineage>
        <taxon>Eukaryota</taxon>
        <taxon>Fungi</taxon>
        <taxon>Dikarya</taxon>
        <taxon>Ascomycota</taxon>
        <taxon>Pezizomycotina</taxon>
        <taxon>Sordariomycetes</taxon>
        <taxon>Hypocreomycetidae</taxon>
        <taxon>Hypocreales</taxon>
        <taxon>Hypocreaceae</taxon>
        <taxon>Trichoderma</taxon>
    </lineage>
</organism>
<comment type="caution">
    <text evidence="2">The sequence shown here is derived from an EMBL/GenBank/DDBJ whole genome shotgun (WGS) entry which is preliminary data.</text>
</comment>
<keyword evidence="3" id="KW-1185">Reference proteome</keyword>
<accession>A0AAE1I9J3</accession>
<name>A0AAE1I9J3_9HYPO</name>
<gene>
    <name evidence="2" type="ORF">Triagg1_10043</name>
</gene>
<dbReference type="RefSeq" id="XP_062750969.1">
    <property type="nucleotide sequence ID" value="XM_062894071.1"/>
</dbReference>
<feature type="region of interest" description="Disordered" evidence="1">
    <location>
        <begin position="394"/>
        <end position="556"/>
    </location>
</feature>
<evidence type="ECO:0000313" key="2">
    <source>
        <dbReference type="EMBL" id="KAK4062077.1"/>
    </source>
</evidence>
<feature type="compositionally biased region" description="Acidic residues" evidence="1">
    <location>
        <begin position="464"/>
        <end position="477"/>
    </location>
</feature>
<evidence type="ECO:0000256" key="1">
    <source>
        <dbReference type="SAM" id="MobiDB-lite"/>
    </source>
</evidence>
<protein>
    <submittedName>
        <fullName evidence="2">Uncharacterized protein</fullName>
    </submittedName>
</protein>
<proteinExistence type="predicted"/>
<dbReference type="GeneID" id="87913976"/>
<reference evidence="2" key="1">
    <citation type="submission" date="2023-11" db="EMBL/GenBank/DDBJ databases">
        <title>The genome sequences of three competitors of mushroom-forming fungi.</title>
        <authorList>
            <person name="Beijen E."/>
            <person name="Ohm R.A."/>
        </authorList>
    </citation>
    <scope>NUCLEOTIDE SEQUENCE</scope>
    <source>
        <strain evidence="2">CBS 100526</strain>
    </source>
</reference>
<sequence length="645" mass="72119">MGLIEKSRKFFSNFLQPHSDPDSENTAVKPPVPKSEGPRWKPLRGPAMIYSGFRGEKRKRESDDGCFYRQKNRLLKGGWIKAVTEEEMDYDDLKCRPLIEILYPEIAEGIMPEIWPTFAIEELEAAQARLESQDSFESRDSFEPQDTLEPQDIFESQDNFEPQDSLASQDSFEGLPSDLSCTLDNLTVIDDDDIIMWTPYTSSEGYSDSEVSCMESISEWGDTYLARRRDSESSIEVPLYPDVAINELPIDSGLRSVPPQLDWAPSLTGPLTGFAPDGHIPDTSDDGFLKELFEQWLEYRMKAPPRSEYSVKMSDEVEDVNTDARAKAKAEASWDTEMETEAVIETQAGAEREVQARAGVGAGMETEFEPRMEIKLEETGAVTTVDEANVRERSGGEIEELEMGEADASVSGEATGTTLEPGGTERETETATVDYRTEMEEADKENTRPKEADDGERVRAYEAISEDAMMDGLEETTPETTPETTSETVYINKVAGEPEPRAPEPKTPEPQTPEQNPEPRAPERRNPEPRNPEPKTPTPATVSESAPEPTSPTPAAPKRMTALKLAFRTVYSLFQQVGTISDDDYGFDPCFRCQRIDAILIKRIIDVREMVMEELLDIDEGLRIVVECETKRKKDNEDGGDGASS</sequence>
<feature type="compositionally biased region" description="Basic and acidic residues" evidence="1">
    <location>
        <begin position="496"/>
        <end position="507"/>
    </location>
</feature>
<feature type="compositionally biased region" description="Basic and acidic residues" evidence="1">
    <location>
        <begin position="520"/>
        <end position="533"/>
    </location>
</feature>
<evidence type="ECO:0000313" key="3">
    <source>
        <dbReference type="Proteomes" id="UP001273209"/>
    </source>
</evidence>
<feature type="compositionally biased region" description="Low complexity" evidence="1">
    <location>
        <begin position="478"/>
        <end position="488"/>
    </location>
</feature>
<feature type="region of interest" description="Disordered" evidence="1">
    <location>
        <begin position="14"/>
        <end position="43"/>
    </location>
</feature>
<feature type="compositionally biased region" description="Basic and acidic residues" evidence="1">
    <location>
        <begin position="423"/>
        <end position="460"/>
    </location>
</feature>
<dbReference type="AlphaFoldDB" id="A0AAE1I9J3"/>
<dbReference type="EMBL" id="JAWRVG010000064">
    <property type="protein sequence ID" value="KAK4062077.1"/>
    <property type="molecule type" value="Genomic_DNA"/>
</dbReference>
<dbReference type="Proteomes" id="UP001273209">
    <property type="component" value="Unassembled WGS sequence"/>
</dbReference>